<sequence>MQGPPLQLFSFPSGARLDPSANMMQGMIVKNMSFKVGQTLTLVGTAKPEASHFAVNIGDETDITIHMNPRFDHEGDQNTVVCNSCQGGSWCEEQRETCFPFQQGEEFKISITFNPSDFLVSFTDGSSFSFPNRMEKDKYSVINVDGDARITGIEIK</sequence>
<dbReference type="GO" id="GO:0016936">
    <property type="term" value="F:galactoside binding"/>
    <property type="evidence" value="ECO:0007669"/>
    <property type="project" value="TreeGrafter"/>
</dbReference>
<evidence type="ECO:0000259" key="3">
    <source>
        <dbReference type="PROSITE" id="PS51304"/>
    </source>
</evidence>
<reference evidence="4" key="1">
    <citation type="submission" date="2025-08" db="UniProtKB">
        <authorList>
            <consortium name="Ensembl"/>
        </authorList>
    </citation>
    <scope>IDENTIFICATION</scope>
</reference>
<dbReference type="CDD" id="cd00070">
    <property type="entry name" value="GLECT"/>
    <property type="match status" value="1"/>
</dbReference>
<dbReference type="SMART" id="SM00276">
    <property type="entry name" value="GLECT"/>
    <property type="match status" value="1"/>
</dbReference>
<dbReference type="Ensembl" id="ENSNMLT00000048561.1">
    <property type="protein sequence ID" value="ENSNMLP00000043753.1"/>
    <property type="gene ID" value="ENSNMLG00000026512.1"/>
</dbReference>
<dbReference type="AlphaFoldDB" id="A0A8C6UZ50"/>
<dbReference type="InterPro" id="IPR013320">
    <property type="entry name" value="ConA-like_dom_sf"/>
</dbReference>
<dbReference type="FunFam" id="2.60.120.200:FF:000021">
    <property type="entry name" value="Galectin"/>
    <property type="match status" value="1"/>
</dbReference>
<evidence type="ECO:0000256" key="1">
    <source>
        <dbReference type="ARBA" id="ARBA00022734"/>
    </source>
</evidence>
<dbReference type="GO" id="GO:0043236">
    <property type="term" value="F:laminin binding"/>
    <property type="evidence" value="ECO:0007669"/>
    <property type="project" value="TreeGrafter"/>
</dbReference>
<dbReference type="GO" id="GO:0030246">
    <property type="term" value="F:carbohydrate binding"/>
    <property type="evidence" value="ECO:0007669"/>
    <property type="project" value="UniProtKB-UniRule"/>
</dbReference>
<accession>A0A8C6UZ50</accession>
<dbReference type="SMART" id="SM00908">
    <property type="entry name" value="Gal-bind_lectin"/>
    <property type="match status" value="1"/>
</dbReference>
<organism evidence="4 5">
    <name type="scientific">Neogobius melanostomus</name>
    <name type="common">round goby</name>
    <dbReference type="NCBI Taxonomy" id="47308"/>
    <lineage>
        <taxon>Eukaryota</taxon>
        <taxon>Metazoa</taxon>
        <taxon>Chordata</taxon>
        <taxon>Craniata</taxon>
        <taxon>Vertebrata</taxon>
        <taxon>Euteleostomi</taxon>
        <taxon>Actinopterygii</taxon>
        <taxon>Neopterygii</taxon>
        <taxon>Teleostei</taxon>
        <taxon>Neoteleostei</taxon>
        <taxon>Acanthomorphata</taxon>
        <taxon>Gobiaria</taxon>
        <taxon>Gobiiformes</taxon>
        <taxon>Gobioidei</taxon>
        <taxon>Gobiidae</taxon>
        <taxon>Benthophilinae</taxon>
        <taxon>Neogobiini</taxon>
        <taxon>Neogobius</taxon>
    </lineage>
</organism>
<evidence type="ECO:0000313" key="4">
    <source>
        <dbReference type="Ensembl" id="ENSNMLP00000043753.1"/>
    </source>
</evidence>
<reference evidence="4" key="2">
    <citation type="submission" date="2025-09" db="UniProtKB">
        <authorList>
            <consortium name="Ensembl"/>
        </authorList>
    </citation>
    <scope>IDENTIFICATION</scope>
</reference>
<dbReference type="Proteomes" id="UP000694523">
    <property type="component" value="Unplaced"/>
</dbReference>
<dbReference type="Pfam" id="PF00337">
    <property type="entry name" value="Gal-bind_lectin"/>
    <property type="match status" value="1"/>
</dbReference>
<dbReference type="InterPro" id="IPR001079">
    <property type="entry name" value="Galectin_CRD"/>
</dbReference>
<keyword evidence="5" id="KW-1185">Reference proteome</keyword>
<dbReference type="GO" id="GO:0005615">
    <property type="term" value="C:extracellular space"/>
    <property type="evidence" value="ECO:0007669"/>
    <property type="project" value="TreeGrafter"/>
</dbReference>
<dbReference type="Gene3D" id="2.60.120.200">
    <property type="match status" value="1"/>
</dbReference>
<dbReference type="PANTHER" id="PTHR11346">
    <property type="entry name" value="GALECTIN"/>
    <property type="match status" value="1"/>
</dbReference>
<proteinExistence type="predicted"/>
<evidence type="ECO:0000256" key="2">
    <source>
        <dbReference type="RuleBase" id="RU102079"/>
    </source>
</evidence>
<dbReference type="InterPro" id="IPR044156">
    <property type="entry name" value="Galectin-like"/>
</dbReference>
<keyword evidence="1 2" id="KW-0430">Lectin</keyword>
<feature type="domain" description="Galectin" evidence="3">
    <location>
        <begin position="26"/>
        <end position="156"/>
    </location>
</feature>
<dbReference type="SUPFAM" id="SSF49899">
    <property type="entry name" value="Concanavalin A-like lectins/glucanases"/>
    <property type="match status" value="1"/>
</dbReference>
<name>A0A8C6UZ50_9GOBI</name>
<dbReference type="PROSITE" id="PS51304">
    <property type="entry name" value="GALECTIN"/>
    <property type="match status" value="1"/>
</dbReference>
<evidence type="ECO:0000313" key="5">
    <source>
        <dbReference type="Proteomes" id="UP000694523"/>
    </source>
</evidence>
<protein>
    <recommendedName>
        <fullName evidence="2">Galectin</fullName>
    </recommendedName>
</protein>
<dbReference type="PANTHER" id="PTHR11346:SF112">
    <property type="entry name" value="GALECTIN"/>
    <property type="match status" value="1"/>
</dbReference>